<evidence type="ECO:0000256" key="6">
    <source>
        <dbReference type="ARBA" id="ARBA00022857"/>
    </source>
</evidence>
<dbReference type="Pfam" id="PF02219">
    <property type="entry name" value="MTHFR"/>
    <property type="match status" value="1"/>
</dbReference>
<keyword evidence="7" id="KW-0560">Oxidoreductase</keyword>
<dbReference type="NCBIfam" id="TIGR00677">
    <property type="entry name" value="fadh2_euk"/>
    <property type="match status" value="1"/>
</dbReference>
<accession>A0A8H3TY99</accession>
<evidence type="ECO:0000256" key="5">
    <source>
        <dbReference type="ARBA" id="ARBA00022827"/>
    </source>
</evidence>
<dbReference type="GO" id="GO:0035999">
    <property type="term" value="P:tetrahydrofolate interconversion"/>
    <property type="evidence" value="ECO:0007669"/>
    <property type="project" value="UniProtKB-UniPathway"/>
</dbReference>
<keyword evidence="14" id="KW-1185">Reference proteome</keyword>
<dbReference type="SMART" id="SM00028">
    <property type="entry name" value="TPR"/>
    <property type="match status" value="3"/>
</dbReference>
<evidence type="ECO:0000256" key="4">
    <source>
        <dbReference type="ARBA" id="ARBA00022630"/>
    </source>
</evidence>
<dbReference type="InterPro" id="IPR004621">
    <property type="entry name" value="Fadh2_euk"/>
</dbReference>
<dbReference type="Pfam" id="PF21895">
    <property type="entry name" value="MTHFR_C"/>
    <property type="match status" value="1"/>
</dbReference>
<protein>
    <recommendedName>
        <fullName evidence="15">Methylenetetrahydrofolate reductase (NAD(P)H)</fullName>
    </recommendedName>
</protein>
<evidence type="ECO:0000259" key="12">
    <source>
        <dbReference type="Pfam" id="PF21895"/>
    </source>
</evidence>
<dbReference type="AlphaFoldDB" id="A0A8H3TY99"/>
<keyword evidence="5" id="KW-0274">FAD</keyword>
<evidence type="ECO:0000256" key="8">
    <source>
        <dbReference type="ARBA" id="ARBA00023602"/>
    </source>
</evidence>
<comment type="caution">
    <text evidence="13">The sequence shown here is derived from an EMBL/GenBank/DDBJ whole genome shotgun (WGS) entry which is preliminary data.</text>
</comment>
<evidence type="ECO:0000256" key="3">
    <source>
        <dbReference type="ARBA" id="ARBA00006743"/>
    </source>
</evidence>
<evidence type="ECO:0000313" key="14">
    <source>
        <dbReference type="Proteomes" id="UP000620104"/>
    </source>
</evidence>
<keyword evidence="6" id="KW-0521">NADP</keyword>
<dbReference type="SUPFAM" id="SSF48452">
    <property type="entry name" value="TPR-like"/>
    <property type="match status" value="1"/>
</dbReference>
<dbReference type="FunFam" id="3.20.20.220:FF:000002">
    <property type="entry name" value="Methylenetetrahydrofolate reductase"/>
    <property type="match status" value="1"/>
</dbReference>
<evidence type="ECO:0000256" key="2">
    <source>
        <dbReference type="ARBA" id="ARBA00004777"/>
    </source>
</evidence>
<sequence>MKISERFHEAARDGRTIWSFEYFPPRTAQGLQNLYDRIERMRHLGPDFIDITWGAGGKNSDLTLNLVQVCQQTIGMETCMHLCCTEMPTEKVKEALRVAKLHGCQNILALRGDPPHGQSDWTPPPGGFSKAIDLVKYIRSEYGDYFDIAVAGFPQGHPETPPGEDAQAKEIQYLKEKVDAGANFIFTQMFYDVNIFINWVKRVRAAGINVPIVPGIMPIQSWQKFMTWVKRESIVVPQKFWDVLLPVQEDDERVRAIGTKLVADMCRDILAADIGIRGLHVYTLNLEKGARMLLEELGLEGRKEQIQPLPWRPSLTPARRQESIRPIFWANRQQSYLSRTDDWDEFPNGRWGDSRSPAYGDLDGYPVKIDIAASEANEIWGNPETFDDIKTLFARFCLHDLRALPWSTQPPSKETSVIDQQLAKMNRLGYLTINSQPAVDGAASTDPTHGWGPAGGYVYQKAYLEFFVAPHLLDGLVKRIERDPRITYYAVNKQGDLRTNTHSEGPNAVTWGVFPGKEIIQPTIVEAVSFIAWKDEAFELGVQWAGLYPDGSESRKLIQQVMDTSYLVNIVANDFKDGMSIFEPFQLEQADSLPPLPKSVAAAPASGTTTIAGVAQTIKASANAVKESAQSAISSVQDKVLGNGSAIPKANSDSSADTGRLATPTVNGGVAKENGTASSYDVDDSTKSDANGPEPADANAAKGGSVDVNGNGNAKEGVNGTGRLATPPVNETKDNGASKPTGDEAKAADTDMLDEMPAISESEISAAVELRMNDLLRPGPTPRKRYTPADLDTLFDDIPLFMRDNDKAAASENDTLEALKTLVFEGNGDEVALNFKNHAVENHQQGKLREALAQYTQGLDAKPEDPKLIESLLLNRAACNLSLGNNGSVLRDTSAVLKLNPDSPKAYFRAASALLSLSRYEDALICVDHGRKLKSEQEDSKQAMWQGLQDKAKKGLRVINEREERLRREKLGKEALQQAIRARGILQVKTAAPPDNPNPAGFAPDSVPDVPLTPPEGITWSPPSLSTPLVFPAFFLYPTVQNSDLITQFHEDSTFYDQLEAMFPVSADGTAAHEGVTWADWDQAHQFRSDNLSIYAITHAKKLLKVGRNHTLRQVAEKAASLSTPAQRDGLFMQDGLMSFIVLPRGQAEQDWIERFKADRDGASSGN</sequence>
<dbReference type="GO" id="GO:0009086">
    <property type="term" value="P:methionine biosynthetic process"/>
    <property type="evidence" value="ECO:0007669"/>
    <property type="project" value="TreeGrafter"/>
</dbReference>
<dbReference type="GO" id="GO:0004489">
    <property type="term" value="F:methylenetetrahydrofolate reductase [NAD(P)H] activity"/>
    <property type="evidence" value="ECO:0007669"/>
    <property type="project" value="InterPro"/>
</dbReference>
<gene>
    <name evidence="13" type="ORF">NliqN6_6238</name>
</gene>
<dbReference type="Pfam" id="PF18972">
    <property type="entry name" value="Wheel"/>
    <property type="match status" value="1"/>
</dbReference>
<organism evidence="13 14">
    <name type="scientific">Naganishia liquefaciens</name>
    <dbReference type="NCBI Taxonomy" id="104408"/>
    <lineage>
        <taxon>Eukaryota</taxon>
        <taxon>Fungi</taxon>
        <taxon>Dikarya</taxon>
        <taxon>Basidiomycota</taxon>
        <taxon>Agaricomycotina</taxon>
        <taxon>Tremellomycetes</taxon>
        <taxon>Filobasidiales</taxon>
        <taxon>Filobasidiaceae</taxon>
        <taxon>Naganishia</taxon>
    </lineage>
</organism>
<evidence type="ECO:0000256" key="10">
    <source>
        <dbReference type="SAM" id="MobiDB-lite"/>
    </source>
</evidence>
<dbReference type="InterPro" id="IPR044059">
    <property type="entry name" value="Csn1/TTC4_wheel"/>
</dbReference>
<comment type="pathway">
    <text evidence="2 9">One-carbon metabolism; tetrahydrofolate interconversion.</text>
</comment>
<feature type="compositionally biased region" description="Basic and acidic residues" evidence="10">
    <location>
        <begin position="731"/>
        <end position="746"/>
    </location>
</feature>
<proteinExistence type="inferred from homology"/>
<dbReference type="GO" id="GO:0005829">
    <property type="term" value="C:cytosol"/>
    <property type="evidence" value="ECO:0007669"/>
    <property type="project" value="TreeGrafter"/>
</dbReference>
<evidence type="ECO:0000256" key="7">
    <source>
        <dbReference type="ARBA" id="ARBA00023002"/>
    </source>
</evidence>
<dbReference type="UniPathway" id="UPA00193"/>
<comment type="similarity">
    <text evidence="8">Belongs to the TTC4 family.</text>
</comment>
<dbReference type="Gene3D" id="1.25.40.10">
    <property type="entry name" value="Tetratricopeptide repeat domain"/>
    <property type="match status" value="1"/>
</dbReference>
<dbReference type="SUPFAM" id="SSF51730">
    <property type="entry name" value="FAD-linked oxidoreductase"/>
    <property type="match status" value="1"/>
</dbReference>
<dbReference type="InterPro" id="IPR003171">
    <property type="entry name" value="Mehydrof_redctse-like"/>
</dbReference>
<dbReference type="InterPro" id="IPR029041">
    <property type="entry name" value="FAD-linked_oxidoreductase-like"/>
</dbReference>
<evidence type="ECO:0000313" key="13">
    <source>
        <dbReference type="EMBL" id="GHJ89836.1"/>
    </source>
</evidence>
<dbReference type="PANTHER" id="PTHR45754">
    <property type="entry name" value="METHYLENETETRAHYDROFOLATE REDUCTASE"/>
    <property type="match status" value="1"/>
</dbReference>
<evidence type="ECO:0000256" key="9">
    <source>
        <dbReference type="RuleBase" id="RU004254"/>
    </source>
</evidence>
<dbReference type="InterPro" id="IPR019734">
    <property type="entry name" value="TPR_rpt"/>
</dbReference>
<comment type="cofactor">
    <cofactor evidence="1">
        <name>FAD</name>
        <dbReference type="ChEBI" id="CHEBI:57692"/>
    </cofactor>
</comment>
<keyword evidence="4" id="KW-0285">Flavoprotein</keyword>
<dbReference type="InterPro" id="IPR011990">
    <property type="entry name" value="TPR-like_helical_dom_sf"/>
</dbReference>
<dbReference type="GO" id="GO:0071949">
    <property type="term" value="F:FAD binding"/>
    <property type="evidence" value="ECO:0007669"/>
    <property type="project" value="TreeGrafter"/>
</dbReference>
<feature type="domain" description="MTHFR SAM-binding regulatory" evidence="12">
    <location>
        <begin position="307"/>
        <end position="577"/>
    </location>
</feature>
<evidence type="ECO:0008006" key="15">
    <source>
        <dbReference type="Google" id="ProtNLM"/>
    </source>
</evidence>
<reference evidence="13" key="1">
    <citation type="submission" date="2020-07" db="EMBL/GenBank/DDBJ databases">
        <title>Draft Genome Sequence of a Deep-Sea Yeast, Naganishia (Cryptococcus) liquefaciens strain N6.</title>
        <authorList>
            <person name="Han Y.W."/>
            <person name="Kajitani R."/>
            <person name="Morimoto H."/>
            <person name="Parhat M."/>
            <person name="Tsubouchi H."/>
            <person name="Bakenova O."/>
            <person name="Ogata M."/>
            <person name="Argunhan B."/>
            <person name="Aoki R."/>
            <person name="Kajiwara S."/>
            <person name="Itoh T."/>
            <person name="Iwasaki H."/>
        </authorList>
    </citation>
    <scope>NUCLEOTIDE SEQUENCE</scope>
    <source>
        <strain evidence="13">N6</strain>
    </source>
</reference>
<dbReference type="OrthoDB" id="16284at2759"/>
<dbReference type="Proteomes" id="UP000620104">
    <property type="component" value="Unassembled WGS sequence"/>
</dbReference>
<evidence type="ECO:0000256" key="1">
    <source>
        <dbReference type="ARBA" id="ARBA00001974"/>
    </source>
</evidence>
<dbReference type="CDD" id="cd00537">
    <property type="entry name" value="MTHFR"/>
    <property type="match status" value="1"/>
</dbReference>
<dbReference type="Gene3D" id="3.20.20.220">
    <property type="match status" value="1"/>
</dbReference>
<dbReference type="PANTHER" id="PTHR45754:SF3">
    <property type="entry name" value="METHYLENETETRAHYDROFOLATE REDUCTASE (NADPH)"/>
    <property type="match status" value="1"/>
</dbReference>
<name>A0A8H3TY99_9TREE</name>
<dbReference type="EMBL" id="BLZA01000049">
    <property type="protein sequence ID" value="GHJ89836.1"/>
    <property type="molecule type" value="Genomic_DNA"/>
</dbReference>
<evidence type="ECO:0000259" key="11">
    <source>
        <dbReference type="Pfam" id="PF18972"/>
    </source>
</evidence>
<comment type="similarity">
    <text evidence="3">Belongs to the methylenetetrahydrofolate reductase family.</text>
</comment>
<dbReference type="GO" id="GO:0051879">
    <property type="term" value="F:Hsp90 protein binding"/>
    <property type="evidence" value="ECO:0007669"/>
    <property type="project" value="InterPro"/>
</dbReference>
<dbReference type="InterPro" id="IPR053806">
    <property type="entry name" value="MTHFR_C"/>
</dbReference>
<feature type="region of interest" description="Disordered" evidence="10">
    <location>
        <begin position="644"/>
        <end position="746"/>
    </location>
</feature>
<feature type="domain" description="Cns1/TTC4 wheel" evidence="11">
    <location>
        <begin position="1024"/>
        <end position="1156"/>
    </location>
</feature>